<accession>A0A1W1UPB7</accession>
<keyword evidence="7" id="KW-1278">Translocase</keyword>
<dbReference type="Pfam" id="PF00005">
    <property type="entry name" value="ABC_tran"/>
    <property type="match status" value="2"/>
</dbReference>
<feature type="domain" description="ABC transporter" evidence="10">
    <location>
        <begin position="338"/>
        <end position="595"/>
    </location>
</feature>
<keyword evidence="12" id="KW-1185">Reference proteome</keyword>
<dbReference type="InterPro" id="IPR050095">
    <property type="entry name" value="ECF_ABC_transporter_ATP-bd"/>
</dbReference>
<evidence type="ECO:0000256" key="5">
    <source>
        <dbReference type="ARBA" id="ARBA00022741"/>
    </source>
</evidence>
<dbReference type="STRING" id="656914.SAMN00017405_0982"/>
<gene>
    <name evidence="11" type="ORF">SAMN00017405_0982</name>
</gene>
<dbReference type="OrthoDB" id="501320at2"/>
<dbReference type="PANTHER" id="PTHR43553:SF27">
    <property type="entry name" value="ENERGY-COUPLING FACTOR TRANSPORTER ATP-BINDING PROTEIN ECFA2"/>
    <property type="match status" value="1"/>
</dbReference>
<organism evidence="11 12">
    <name type="scientific">Desulfonispora thiosulfatigenes DSM 11270</name>
    <dbReference type="NCBI Taxonomy" id="656914"/>
    <lineage>
        <taxon>Bacteria</taxon>
        <taxon>Bacillati</taxon>
        <taxon>Bacillota</taxon>
        <taxon>Clostridia</taxon>
        <taxon>Eubacteriales</taxon>
        <taxon>Peptococcaceae</taxon>
        <taxon>Desulfonispora</taxon>
    </lineage>
</organism>
<dbReference type="InterPro" id="IPR017871">
    <property type="entry name" value="ABC_transporter-like_CS"/>
</dbReference>
<dbReference type="InterPro" id="IPR015856">
    <property type="entry name" value="ABC_transpr_CbiO/EcfA_su"/>
</dbReference>
<dbReference type="InterPro" id="IPR003439">
    <property type="entry name" value="ABC_transporter-like_ATP-bd"/>
</dbReference>
<reference evidence="11 12" key="1">
    <citation type="submission" date="2017-04" db="EMBL/GenBank/DDBJ databases">
        <authorList>
            <person name="Afonso C.L."/>
            <person name="Miller P.J."/>
            <person name="Scott M.A."/>
            <person name="Spackman E."/>
            <person name="Goraichik I."/>
            <person name="Dimitrov K.M."/>
            <person name="Suarez D.L."/>
            <person name="Swayne D.E."/>
        </authorList>
    </citation>
    <scope>NUCLEOTIDE SEQUENCE [LARGE SCALE GENOMIC DNA]</scope>
    <source>
        <strain evidence="11 12">DSM 11270</strain>
    </source>
</reference>
<evidence type="ECO:0000313" key="12">
    <source>
        <dbReference type="Proteomes" id="UP000192731"/>
    </source>
</evidence>
<evidence type="ECO:0000256" key="6">
    <source>
        <dbReference type="ARBA" id="ARBA00022840"/>
    </source>
</evidence>
<dbReference type="GO" id="GO:0016887">
    <property type="term" value="F:ATP hydrolysis activity"/>
    <property type="evidence" value="ECO:0007669"/>
    <property type="project" value="InterPro"/>
</dbReference>
<dbReference type="GO" id="GO:0043190">
    <property type="term" value="C:ATP-binding cassette (ABC) transporter complex"/>
    <property type="evidence" value="ECO:0007669"/>
    <property type="project" value="TreeGrafter"/>
</dbReference>
<dbReference type="PROSITE" id="PS00211">
    <property type="entry name" value="ABC_TRANSPORTER_1"/>
    <property type="match status" value="1"/>
</dbReference>
<keyword evidence="3" id="KW-0813">Transport</keyword>
<protein>
    <submittedName>
        <fullName evidence="11">Energy-coupling factor transport system ATP-binding protein</fullName>
    </submittedName>
</protein>
<dbReference type="Proteomes" id="UP000192731">
    <property type="component" value="Unassembled WGS sequence"/>
</dbReference>
<dbReference type="NCBIfam" id="NF010167">
    <property type="entry name" value="PRK13648.1"/>
    <property type="match status" value="2"/>
</dbReference>
<evidence type="ECO:0000256" key="3">
    <source>
        <dbReference type="ARBA" id="ARBA00022448"/>
    </source>
</evidence>
<evidence type="ECO:0000259" key="10">
    <source>
        <dbReference type="PROSITE" id="PS50893"/>
    </source>
</evidence>
<sequence length="634" mass="71113">MAIMEIKNLNFRYPGEQENALTGVNLMIEEGSFVVLCGPSGSGKTTLLRNLKKEITPIGEKTGQILYQDKELESLDLLKSISEIGMVFQDPENQIVLDTVIQELAFSLENLGLAPEVIKKRTSEIVTFFGLEDSLDKLIHELSGGQKQIVNLCSVLMFQPKVLLLDEPTSQLDPIGAKKFIKMLYDLNQELSLTVILSEHRLEDVFPLADKIVYLEAGKIKYQGNPKQISKTIMESKQTRDLAFLPAIARMYQNLNNTSKIKTEQIPLTVREAKQFIKENKQVIKSNSRSGANEQNNNNEHNISNKLNDGVNNKFNNKSEHNKFKVIRSKSPTPDPLLKCQEIYFKYSPKSPLILKDLSLTIEAGDFLAVLGGNGAGKSTLLKVLAGLLSPQKGNVYLHNKKLKQIDNPEKYQKIGYVAQNPLLHFTLDTVEAELEHSGVKVNNVNTQNSLNTKFINAKLRNDQLIQGNQVSQITREQIITLFDLQNLFSKHPYDLSGGQQQKLAIACVLLNNPDILLLDEPTKGLDPISKVNFMQILNKLRQKGLTIIMSTHDVEFTAGYATKCALLFNGEISFSGSPTDFFSSNYYYTTAINRAIRDYLPTALTETDVIKLCNTADSHKNDINNKDVKKDDF</sequence>
<dbReference type="GO" id="GO:0005524">
    <property type="term" value="F:ATP binding"/>
    <property type="evidence" value="ECO:0007669"/>
    <property type="project" value="UniProtKB-KW"/>
</dbReference>
<keyword evidence="8" id="KW-0472">Membrane</keyword>
<feature type="compositionally biased region" description="Low complexity" evidence="9">
    <location>
        <begin position="287"/>
        <end position="308"/>
    </location>
</feature>
<dbReference type="SMART" id="SM00382">
    <property type="entry name" value="AAA"/>
    <property type="match status" value="2"/>
</dbReference>
<keyword evidence="6 11" id="KW-0067">ATP-binding</keyword>
<evidence type="ECO:0000256" key="7">
    <source>
        <dbReference type="ARBA" id="ARBA00022967"/>
    </source>
</evidence>
<dbReference type="PROSITE" id="PS50893">
    <property type="entry name" value="ABC_TRANSPORTER_2"/>
    <property type="match status" value="2"/>
</dbReference>
<evidence type="ECO:0000256" key="4">
    <source>
        <dbReference type="ARBA" id="ARBA00022475"/>
    </source>
</evidence>
<dbReference type="GO" id="GO:0042626">
    <property type="term" value="F:ATPase-coupled transmembrane transporter activity"/>
    <property type="evidence" value="ECO:0007669"/>
    <property type="project" value="TreeGrafter"/>
</dbReference>
<dbReference type="EMBL" id="FWWT01000008">
    <property type="protein sequence ID" value="SMB82927.1"/>
    <property type="molecule type" value="Genomic_DNA"/>
</dbReference>
<comment type="similarity">
    <text evidence="2">Belongs to the ABC transporter superfamily.</text>
</comment>
<feature type="region of interest" description="Disordered" evidence="9">
    <location>
        <begin position="284"/>
        <end position="315"/>
    </location>
</feature>
<evidence type="ECO:0000256" key="8">
    <source>
        <dbReference type="ARBA" id="ARBA00023136"/>
    </source>
</evidence>
<dbReference type="RefSeq" id="WP_084052228.1">
    <property type="nucleotide sequence ID" value="NZ_FWWT01000008.1"/>
</dbReference>
<evidence type="ECO:0000256" key="1">
    <source>
        <dbReference type="ARBA" id="ARBA00004202"/>
    </source>
</evidence>
<evidence type="ECO:0000256" key="9">
    <source>
        <dbReference type="SAM" id="MobiDB-lite"/>
    </source>
</evidence>
<dbReference type="InterPro" id="IPR003593">
    <property type="entry name" value="AAA+_ATPase"/>
</dbReference>
<evidence type="ECO:0000313" key="11">
    <source>
        <dbReference type="EMBL" id="SMB82927.1"/>
    </source>
</evidence>
<dbReference type="CDD" id="cd03225">
    <property type="entry name" value="ABC_cobalt_CbiO_domain1"/>
    <property type="match status" value="2"/>
</dbReference>
<dbReference type="PANTHER" id="PTHR43553">
    <property type="entry name" value="HEAVY METAL TRANSPORTER"/>
    <property type="match status" value="1"/>
</dbReference>
<keyword evidence="4" id="KW-1003">Cell membrane</keyword>
<evidence type="ECO:0000256" key="2">
    <source>
        <dbReference type="ARBA" id="ARBA00005417"/>
    </source>
</evidence>
<proteinExistence type="inferred from homology"/>
<name>A0A1W1UPB7_DESTI</name>
<dbReference type="SUPFAM" id="SSF52540">
    <property type="entry name" value="P-loop containing nucleoside triphosphate hydrolases"/>
    <property type="match status" value="2"/>
</dbReference>
<comment type="subcellular location">
    <subcellularLocation>
        <location evidence="1">Cell membrane</location>
        <topology evidence="1">Peripheral membrane protein</topology>
    </subcellularLocation>
</comment>
<keyword evidence="5" id="KW-0547">Nucleotide-binding</keyword>
<feature type="domain" description="ABC transporter" evidence="10">
    <location>
        <begin position="4"/>
        <end position="242"/>
    </location>
</feature>
<dbReference type="Gene3D" id="3.40.50.300">
    <property type="entry name" value="P-loop containing nucleotide triphosphate hydrolases"/>
    <property type="match status" value="2"/>
</dbReference>
<dbReference type="AlphaFoldDB" id="A0A1W1UPB7"/>
<dbReference type="InterPro" id="IPR027417">
    <property type="entry name" value="P-loop_NTPase"/>
</dbReference>